<dbReference type="AlphaFoldDB" id="A0A382PEL2"/>
<reference evidence="1" key="1">
    <citation type="submission" date="2018-05" db="EMBL/GenBank/DDBJ databases">
        <authorList>
            <person name="Lanie J.A."/>
            <person name="Ng W.-L."/>
            <person name="Kazmierczak K.M."/>
            <person name="Andrzejewski T.M."/>
            <person name="Davidsen T.M."/>
            <person name="Wayne K.J."/>
            <person name="Tettelin H."/>
            <person name="Glass J.I."/>
            <person name="Rusch D."/>
            <person name="Podicherti R."/>
            <person name="Tsui H.-C.T."/>
            <person name="Winkler M.E."/>
        </authorList>
    </citation>
    <scope>NUCLEOTIDE SEQUENCE</scope>
</reference>
<evidence type="ECO:0000313" key="1">
    <source>
        <dbReference type="EMBL" id="SVC71844.1"/>
    </source>
</evidence>
<gene>
    <name evidence="1" type="ORF">METZ01_LOCUS324698</name>
</gene>
<dbReference type="EMBL" id="UINC01106878">
    <property type="protein sequence ID" value="SVC71844.1"/>
    <property type="molecule type" value="Genomic_DNA"/>
</dbReference>
<sequence>MRGRVLISPPKPKKIQANYLTTFQDFYIEETCAPFKTKDGYTVYTVRIRSGHRHDKERRGISRR</sequence>
<organism evidence="1">
    <name type="scientific">marine metagenome</name>
    <dbReference type="NCBI Taxonomy" id="408172"/>
    <lineage>
        <taxon>unclassified sequences</taxon>
        <taxon>metagenomes</taxon>
        <taxon>ecological metagenomes</taxon>
    </lineage>
</organism>
<proteinExistence type="predicted"/>
<accession>A0A382PEL2</accession>
<protein>
    <submittedName>
        <fullName evidence="1">Uncharacterized protein</fullName>
    </submittedName>
</protein>
<name>A0A382PEL2_9ZZZZ</name>